<name>K7ZV08_9EUKA</name>
<accession>K7ZV08</accession>
<sequence length="132" mass="13650">MATCCCKIPENVKSEACCPPTCCPKTCCPTGSKTETCKSCGCCATACPCCVSQSKQEAGTEAKGIKREGLAPHPQCECASTVLKTPDSRPACGCPLIVVCGCGAECEKCNCKHEDVTKTGCLECPQKQDGGD</sequence>
<dbReference type="InterPro" id="IPR017900">
    <property type="entry name" value="4Fe4S_Fe_S_CS"/>
</dbReference>
<dbReference type="EMBL" id="HE716992">
    <property type="protein sequence ID" value="CCG34094.1"/>
    <property type="molecule type" value="mRNA"/>
</dbReference>
<organism evidence="1">
    <name type="scientific">uncultured eukaryote</name>
    <dbReference type="NCBI Taxonomy" id="100272"/>
    <lineage>
        <taxon>Eukaryota</taxon>
        <taxon>environmental samples</taxon>
    </lineage>
</organism>
<dbReference type="PROSITE" id="PS00198">
    <property type="entry name" value="4FE4S_FER_1"/>
    <property type="match status" value="1"/>
</dbReference>
<reference evidence="1" key="1">
    <citation type="submission" date="2012-03" db="EMBL/GenBank/DDBJ databases">
        <title>Soil metatranscriptomics for mining eukaryotic heavy metal resistance genes.</title>
        <authorList>
            <person name="Lehembre F."/>
            <person name="Doillon D."/>
            <person name="David E."/>
            <person name="Perrotto S."/>
            <person name="Baude J."/>
            <person name="Foulon J."/>
            <person name="Harfouche L."/>
            <person name="Vallon L."/>
            <person name="Poulain J."/>
            <person name="Da Silva C."/>
            <person name="Wincker P."/>
            <person name="Oger-Desfeux C."/>
            <person name="Richaud P."/>
            <person name="Chalot M."/>
            <person name="Colpaert J."/>
            <person name="Fraissinet-Tachet L."/>
            <person name="Blaudez D."/>
            <person name="Marmeisse R."/>
        </authorList>
    </citation>
    <scope>NUCLEOTIDE SEQUENCE</scope>
</reference>
<proteinExistence type="evidence at transcript level"/>
<dbReference type="AlphaFoldDB" id="K7ZV08"/>
<evidence type="ECO:0000313" key="1">
    <source>
        <dbReference type="EMBL" id="CCG34094.1"/>
    </source>
</evidence>
<protein>
    <submittedName>
        <fullName evidence="1">Cystein-Rich Protein (CRP) family 2</fullName>
    </submittedName>
</protein>
<gene>
    <name evidence="1" type="primary">CRP2</name>
</gene>